<name>A0ABX1Q3D1_9RHOO</name>
<dbReference type="InterPro" id="IPR023346">
    <property type="entry name" value="Lysozyme-like_dom_sf"/>
</dbReference>
<dbReference type="Gene3D" id="1.10.530.10">
    <property type="match status" value="1"/>
</dbReference>
<dbReference type="InterPro" id="IPR025392">
    <property type="entry name" value="DUF4124"/>
</dbReference>
<dbReference type="PANTHER" id="PTHR37423">
    <property type="entry name" value="SOLUBLE LYTIC MUREIN TRANSGLYCOSYLASE-RELATED"/>
    <property type="match status" value="1"/>
</dbReference>
<dbReference type="CDD" id="cd00254">
    <property type="entry name" value="LT-like"/>
    <property type="match status" value="1"/>
</dbReference>
<accession>A0ABX1Q3D1</accession>
<feature type="domain" description="DUF4124" evidence="4">
    <location>
        <begin position="12"/>
        <end position="52"/>
    </location>
</feature>
<gene>
    <name evidence="5" type="ORF">GPA22_20750</name>
</gene>
<evidence type="ECO:0000256" key="2">
    <source>
        <dbReference type="SAM" id="SignalP"/>
    </source>
</evidence>
<evidence type="ECO:0000259" key="3">
    <source>
        <dbReference type="Pfam" id="PF01464"/>
    </source>
</evidence>
<organism evidence="5 6">
    <name type="scientific">Aromatoleum toluvorans</name>
    <dbReference type="NCBI Taxonomy" id="92002"/>
    <lineage>
        <taxon>Bacteria</taxon>
        <taxon>Pseudomonadati</taxon>
        <taxon>Pseudomonadota</taxon>
        <taxon>Betaproteobacteria</taxon>
        <taxon>Rhodocyclales</taxon>
        <taxon>Rhodocyclaceae</taxon>
        <taxon>Aromatoleum</taxon>
    </lineage>
</organism>
<evidence type="ECO:0000313" key="5">
    <source>
        <dbReference type="EMBL" id="NMG46153.1"/>
    </source>
</evidence>
<protein>
    <submittedName>
        <fullName evidence="5">Transglycosylase SLT domain-containing protein</fullName>
    </submittedName>
</protein>
<dbReference type="RefSeq" id="WP_169257983.1">
    <property type="nucleotide sequence ID" value="NZ_WTVN01000051.1"/>
</dbReference>
<dbReference type="Pfam" id="PF13511">
    <property type="entry name" value="DUF4124"/>
    <property type="match status" value="1"/>
</dbReference>
<comment type="caution">
    <text evidence="5">The sequence shown here is derived from an EMBL/GenBank/DDBJ whole genome shotgun (WGS) entry which is preliminary data.</text>
</comment>
<feature type="domain" description="Transglycosylase SLT" evidence="3">
    <location>
        <begin position="84"/>
        <end position="185"/>
    </location>
</feature>
<proteinExistence type="inferred from homology"/>
<evidence type="ECO:0000313" key="6">
    <source>
        <dbReference type="Proteomes" id="UP000623795"/>
    </source>
</evidence>
<evidence type="ECO:0000256" key="1">
    <source>
        <dbReference type="ARBA" id="ARBA00007734"/>
    </source>
</evidence>
<dbReference type="EMBL" id="WTVN01000051">
    <property type="protein sequence ID" value="NMG46153.1"/>
    <property type="molecule type" value="Genomic_DNA"/>
</dbReference>
<feature type="signal peptide" evidence="2">
    <location>
        <begin position="1"/>
        <end position="21"/>
    </location>
</feature>
<evidence type="ECO:0000259" key="4">
    <source>
        <dbReference type="Pfam" id="PF13511"/>
    </source>
</evidence>
<dbReference type="PANTHER" id="PTHR37423:SF2">
    <property type="entry name" value="MEMBRANE-BOUND LYTIC MUREIN TRANSGLYCOSYLASE C"/>
    <property type="match status" value="1"/>
</dbReference>
<keyword evidence="6" id="KW-1185">Reference proteome</keyword>
<sequence length="210" mass="22036">MKPPIPLLVAVWIALPLAAHADVYAKVDPDGTVTLTDEPRRGFERVVASPAPRSGGAAPIGGTGIVGKESSGEIGTLPFAPQVAAAAAEHDLPEALIHAVIRVESNYDPRAVSPKGAVGLMQLMPNTARAMGVTDARNPADNIRGGARYLKHLLEMFGNDIRRAVAAYNAGPGAVVRSGGTPPFAETRRYVPRVIEHFERLGGGRVGRLS</sequence>
<keyword evidence="2" id="KW-0732">Signal</keyword>
<dbReference type="SUPFAM" id="SSF53955">
    <property type="entry name" value="Lysozyme-like"/>
    <property type="match status" value="1"/>
</dbReference>
<dbReference type="InterPro" id="IPR008258">
    <property type="entry name" value="Transglycosylase_SLT_dom_1"/>
</dbReference>
<dbReference type="PROSITE" id="PS00922">
    <property type="entry name" value="TRANSGLYCOSYLASE"/>
    <property type="match status" value="1"/>
</dbReference>
<dbReference type="Proteomes" id="UP000623795">
    <property type="component" value="Unassembled WGS sequence"/>
</dbReference>
<reference evidence="5 6" key="1">
    <citation type="submission" date="2019-12" db="EMBL/GenBank/DDBJ databases">
        <title>Comparative genomics gives insights into the taxonomy of the Azoarcus-Aromatoleum group and reveals separate origins of nif in the plant-associated Azoarcus and non-plant-associated Aromatoleum sub-groups.</title>
        <authorList>
            <person name="Lafos M."/>
            <person name="Maluk M."/>
            <person name="Batista M."/>
            <person name="Junghare M."/>
            <person name="Carmona M."/>
            <person name="Faoro H."/>
            <person name="Cruz L.M."/>
            <person name="Battistoni F."/>
            <person name="De Souza E."/>
            <person name="Pedrosa F."/>
            <person name="Chen W.-M."/>
            <person name="Poole P.S."/>
            <person name="Dixon R.A."/>
            <person name="James E.K."/>
        </authorList>
    </citation>
    <scope>NUCLEOTIDE SEQUENCE [LARGE SCALE GENOMIC DNA]</scope>
    <source>
        <strain evidence="5 6">Td21</strain>
    </source>
</reference>
<feature type="chain" id="PRO_5046678808" evidence="2">
    <location>
        <begin position="22"/>
        <end position="210"/>
    </location>
</feature>
<dbReference type="Pfam" id="PF01464">
    <property type="entry name" value="SLT"/>
    <property type="match status" value="1"/>
</dbReference>
<dbReference type="InterPro" id="IPR000189">
    <property type="entry name" value="Transglyc_AS"/>
</dbReference>
<comment type="similarity">
    <text evidence="1">Belongs to the transglycosylase Slt family.</text>
</comment>